<dbReference type="Gene3D" id="3.30.160.60">
    <property type="entry name" value="Classic Zinc Finger"/>
    <property type="match status" value="2"/>
</dbReference>
<dbReference type="AlphaFoldDB" id="A0A087TGC4"/>
<dbReference type="Proteomes" id="UP000054359">
    <property type="component" value="Unassembled WGS sequence"/>
</dbReference>
<dbReference type="PROSITE" id="PS00028">
    <property type="entry name" value="ZINC_FINGER_C2H2_1"/>
    <property type="match status" value="1"/>
</dbReference>
<evidence type="ECO:0000256" key="1">
    <source>
        <dbReference type="ARBA" id="ARBA00004123"/>
    </source>
</evidence>
<sequence>MVTYMYTSMIHFLFVFFIFDILHSDNCITFIDFALTNSKNNRNGIPLSRIPHGTRSAGVYYCDYCEYSTRVSTHFHNHVRRHTGERPYCCPVCHQRFSVKSSMLRHLHTQHTQYL</sequence>
<evidence type="ECO:0000259" key="11">
    <source>
        <dbReference type="PROSITE" id="PS50157"/>
    </source>
</evidence>
<proteinExistence type="predicted"/>
<evidence type="ECO:0000256" key="2">
    <source>
        <dbReference type="ARBA" id="ARBA00022723"/>
    </source>
</evidence>
<feature type="non-terminal residue" evidence="12">
    <location>
        <position position="115"/>
    </location>
</feature>
<dbReference type="STRING" id="407821.A0A087TGC4"/>
<keyword evidence="3" id="KW-0677">Repeat</keyword>
<evidence type="ECO:0000256" key="5">
    <source>
        <dbReference type="ARBA" id="ARBA00022833"/>
    </source>
</evidence>
<evidence type="ECO:0000256" key="3">
    <source>
        <dbReference type="ARBA" id="ARBA00022737"/>
    </source>
</evidence>
<evidence type="ECO:0000256" key="8">
    <source>
        <dbReference type="ARBA" id="ARBA00023242"/>
    </source>
</evidence>
<evidence type="ECO:0000313" key="13">
    <source>
        <dbReference type="Proteomes" id="UP000054359"/>
    </source>
</evidence>
<gene>
    <name evidence="12" type="ORF">X975_17655</name>
</gene>
<dbReference type="EMBL" id="KK115093">
    <property type="protein sequence ID" value="KFM64163.1"/>
    <property type="molecule type" value="Genomic_DNA"/>
</dbReference>
<dbReference type="PANTHER" id="PTHR24403">
    <property type="entry name" value="ZINC FINGER PROTEIN"/>
    <property type="match status" value="1"/>
</dbReference>
<name>A0A087TGC4_STEMI</name>
<dbReference type="InterPro" id="IPR013087">
    <property type="entry name" value="Znf_C2H2_type"/>
</dbReference>
<evidence type="ECO:0000256" key="10">
    <source>
        <dbReference type="SAM" id="SignalP"/>
    </source>
</evidence>
<dbReference type="PROSITE" id="PS50157">
    <property type="entry name" value="ZINC_FINGER_C2H2_2"/>
    <property type="match status" value="2"/>
</dbReference>
<keyword evidence="4 9" id="KW-0863">Zinc-finger</keyword>
<organism evidence="12 13">
    <name type="scientific">Stegodyphus mimosarum</name>
    <name type="common">African social velvet spider</name>
    <dbReference type="NCBI Taxonomy" id="407821"/>
    <lineage>
        <taxon>Eukaryota</taxon>
        <taxon>Metazoa</taxon>
        <taxon>Ecdysozoa</taxon>
        <taxon>Arthropoda</taxon>
        <taxon>Chelicerata</taxon>
        <taxon>Arachnida</taxon>
        <taxon>Araneae</taxon>
        <taxon>Araneomorphae</taxon>
        <taxon>Entelegynae</taxon>
        <taxon>Eresoidea</taxon>
        <taxon>Eresidae</taxon>
        <taxon>Stegodyphus</taxon>
    </lineage>
</organism>
<dbReference type="InterPro" id="IPR036236">
    <property type="entry name" value="Znf_C2H2_sf"/>
</dbReference>
<keyword evidence="2" id="KW-0479">Metal-binding</keyword>
<dbReference type="PANTHER" id="PTHR24403:SF67">
    <property type="entry name" value="FI01116P-RELATED"/>
    <property type="match status" value="1"/>
</dbReference>
<dbReference type="SMART" id="SM00355">
    <property type="entry name" value="ZnF_C2H2"/>
    <property type="match status" value="2"/>
</dbReference>
<accession>A0A087TGC4</accession>
<dbReference type="InterPro" id="IPR050688">
    <property type="entry name" value="Zinc_finger/UBP_domain"/>
</dbReference>
<dbReference type="FunFam" id="3.30.160.60:FF:001289">
    <property type="entry name" value="Zinc finger protein 574"/>
    <property type="match status" value="1"/>
</dbReference>
<protein>
    <submittedName>
        <fullName evidence="12">Ras-responsive element-binding protein 1</fullName>
    </submittedName>
</protein>
<dbReference type="GO" id="GO:0006357">
    <property type="term" value="P:regulation of transcription by RNA polymerase II"/>
    <property type="evidence" value="ECO:0007669"/>
    <property type="project" value="UniProtKB-ARBA"/>
</dbReference>
<dbReference type="OrthoDB" id="6429687at2759"/>
<dbReference type="SUPFAM" id="SSF57667">
    <property type="entry name" value="beta-beta-alpha zinc fingers"/>
    <property type="match status" value="1"/>
</dbReference>
<evidence type="ECO:0000256" key="7">
    <source>
        <dbReference type="ARBA" id="ARBA00023163"/>
    </source>
</evidence>
<keyword evidence="7" id="KW-0804">Transcription</keyword>
<evidence type="ECO:0000256" key="6">
    <source>
        <dbReference type="ARBA" id="ARBA00023015"/>
    </source>
</evidence>
<reference evidence="12 13" key="1">
    <citation type="submission" date="2013-11" db="EMBL/GenBank/DDBJ databases">
        <title>Genome sequencing of Stegodyphus mimosarum.</title>
        <authorList>
            <person name="Bechsgaard J."/>
        </authorList>
    </citation>
    <scope>NUCLEOTIDE SEQUENCE [LARGE SCALE GENOMIC DNA]</scope>
</reference>
<keyword evidence="5" id="KW-0862">Zinc</keyword>
<keyword evidence="13" id="KW-1185">Reference proteome</keyword>
<feature type="domain" description="C2H2-type" evidence="11">
    <location>
        <begin position="88"/>
        <end position="112"/>
    </location>
</feature>
<evidence type="ECO:0000256" key="4">
    <source>
        <dbReference type="ARBA" id="ARBA00022771"/>
    </source>
</evidence>
<keyword evidence="6" id="KW-0805">Transcription regulation</keyword>
<dbReference type="GO" id="GO:0005634">
    <property type="term" value="C:nucleus"/>
    <property type="evidence" value="ECO:0007669"/>
    <property type="project" value="UniProtKB-SubCell"/>
</dbReference>
<evidence type="ECO:0000256" key="9">
    <source>
        <dbReference type="PROSITE-ProRule" id="PRU00042"/>
    </source>
</evidence>
<comment type="subcellular location">
    <subcellularLocation>
        <location evidence="1">Nucleus</location>
    </subcellularLocation>
</comment>
<keyword evidence="8" id="KW-0539">Nucleus</keyword>
<feature type="chain" id="PRO_5001829630" evidence="10">
    <location>
        <begin position="25"/>
        <end position="115"/>
    </location>
</feature>
<keyword evidence="10" id="KW-0732">Signal</keyword>
<dbReference type="GO" id="GO:0008270">
    <property type="term" value="F:zinc ion binding"/>
    <property type="evidence" value="ECO:0007669"/>
    <property type="project" value="UniProtKB-KW"/>
</dbReference>
<feature type="signal peptide" evidence="10">
    <location>
        <begin position="1"/>
        <end position="24"/>
    </location>
</feature>
<feature type="domain" description="C2H2-type" evidence="11">
    <location>
        <begin position="60"/>
        <end position="87"/>
    </location>
</feature>
<evidence type="ECO:0000313" key="12">
    <source>
        <dbReference type="EMBL" id="KFM64163.1"/>
    </source>
</evidence>